<reference evidence="10 11" key="1">
    <citation type="submission" date="2018-04" db="EMBL/GenBank/DDBJ databases">
        <authorList>
            <person name="Zhang X."/>
            <person name="Yuan J."/>
            <person name="Li F."/>
            <person name="Xiang J."/>
        </authorList>
    </citation>
    <scope>NUCLEOTIDE SEQUENCE [LARGE SCALE GENOMIC DNA]</scope>
    <source>
        <tissue evidence="10">Muscle</tissue>
    </source>
</reference>
<evidence type="ECO:0000313" key="11">
    <source>
        <dbReference type="Proteomes" id="UP000283509"/>
    </source>
</evidence>
<dbReference type="Gene3D" id="1.10.1380.10">
    <property type="entry name" value="Neutral endopeptidase , domain2"/>
    <property type="match status" value="1"/>
</dbReference>
<comment type="caution">
    <text evidence="10">The sequence shown here is derived from an EMBL/GenBank/DDBJ whole genome shotgun (WGS) entry which is preliminary data.</text>
</comment>
<feature type="non-terminal residue" evidence="10">
    <location>
        <position position="1"/>
    </location>
</feature>
<dbReference type="Pfam" id="PF01431">
    <property type="entry name" value="Peptidase_M13"/>
    <property type="match status" value="1"/>
</dbReference>
<dbReference type="Gene3D" id="3.40.390.10">
    <property type="entry name" value="Collagenase (Catalytic Domain)"/>
    <property type="match status" value="1"/>
</dbReference>
<feature type="domain" description="Peptidase M13 N-terminal" evidence="9">
    <location>
        <begin position="5"/>
        <end position="309"/>
    </location>
</feature>
<feature type="domain" description="Peptidase M13 C-terminal" evidence="8">
    <location>
        <begin position="368"/>
        <end position="571"/>
    </location>
</feature>
<gene>
    <name evidence="10" type="ORF">C7M84_010619</name>
</gene>
<keyword evidence="11" id="KW-1185">Reference proteome</keyword>
<dbReference type="PANTHER" id="PTHR11733">
    <property type="entry name" value="ZINC METALLOPROTEASE FAMILY M13 NEPRILYSIN-RELATED"/>
    <property type="match status" value="1"/>
</dbReference>
<dbReference type="InterPro" id="IPR008753">
    <property type="entry name" value="Peptidase_M13_N"/>
</dbReference>
<protein>
    <submittedName>
        <fullName evidence="10">Endothelin-converting enzyme</fullName>
    </submittedName>
</protein>
<dbReference type="Proteomes" id="UP000283509">
    <property type="component" value="Unassembled WGS sequence"/>
</dbReference>
<name>A0A423T3I3_PENVA</name>
<dbReference type="PROSITE" id="PS51885">
    <property type="entry name" value="NEPRILYSIN"/>
    <property type="match status" value="1"/>
</dbReference>
<dbReference type="InterPro" id="IPR042089">
    <property type="entry name" value="Peptidase_M13_dom_2"/>
</dbReference>
<dbReference type="GO" id="GO:0016485">
    <property type="term" value="P:protein processing"/>
    <property type="evidence" value="ECO:0007669"/>
    <property type="project" value="TreeGrafter"/>
</dbReference>
<dbReference type="InterPro" id="IPR018497">
    <property type="entry name" value="Peptidase_M13_C"/>
</dbReference>
<sequence>NFGGWSIYGNWSAENYDFFEDLVVSKIEYGSGALFSWGVAENDKNSSSHILQFDQGGLTLAARNSYLNESEKEVLDAYEQYIVKVGILLGGEEEATKNAAAGILHIEQKLAAITTPDEERRDDDKMYHLMMIEDLNKLSKAIDWGKFINKAFSKIEKKLDSKEHIVVYAKEFLSNLTVIIKNITETEQGKINLHNYMVWQVAKNFVGYLSQDFREAVKDLEKAQMGVTGTEELWRECVVATDAAIGPALGAMYVRKAFQGSSKSMAEDMIQRIRKTFKESLQSLKWMDEETKAAAIEKVDAITEMIGYPEYILNPTELDDKYENLEIMENDFFQNNVRVNNFNIRENLKRLFKPVNKTRWDMSPPTVNAYYSPTRNDIVFPAGILQAPIFDHNNSKSLNYGAVGVVMGHELAHAFDDQGRKYDKNGNLDKWWREETTKKFENLTHCMVNQYSQYELRGEHLNGNLTLGENIADNAGLKASYRAYQQWVEENGNEAPLPGIQLTHNQLFFLGFAQVWCSAITKEAAHLEIMKDSHVPGEFRVYGSLSNSPDFAEVFKCKENANMNPKKKCSIW</sequence>
<evidence type="ECO:0000256" key="3">
    <source>
        <dbReference type="ARBA" id="ARBA00022670"/>
    </source>
</evidence>
<evidence type="ECO:0000256" key="6">
    <source>
        <dbReference type="ARBA" id="ARBA00022833"/>
    </source>
</evidence>
<keyword evidence="5" id="KW-0378">Hydrolase</keyword>
<reference evidence="10 11" key="2">
    <citation type="submission" date="2019-01" db="EMBL/GenBank/DDBJ databases">
        <title>The decoding of complex shrimp genome reveals the adaptation for benthos swimmer, frequently molting mechanism and breeding impact on genome.</title>
        <authorList>
            <person name="Sun Y."/>
            <person name="Gao Y."/>
            <person name="Yu Y."/>
        </authorList>
    </citation>
    <scope>NUCLEOTIDE SEQUENCE [LARGE SCALE GENOMIC DNA]</scope>
    <source>
        <tissue evidence="10">Muscle</tissue>
    </source>
</reference>
<evidence type="ECO:0000256" key="7">
    <source>
        <dbReference type="ARBA" id="ARBA00023049"/>
    </source>
</evidence>
<dbReference type="CDD" id="cd08662">
    <property type="entry name" value="M13"/>
    <property type="match status" value="1"/>
</dbReference>
<dbReference type="GO" id="GO:0005886">
    <property type="term" value="C:plasma membrane"/>
    <property type="evidence" value="ECO:0007669"/>
    <property type="project" value="TreeGrafter"/>
</dbReference>
<accession>A0A423T3I3</accession>
<proteinExistence type="inferred from homology"/>
<keyword evidence="7" id="KW-0482">Metalloprotease</keyword>
<dbReference type="PANTHER" id="PTHR11733:SF167">
    <property type="entry name" value="FI17812P1-RELATED"/>
    <property type="match status" value="1"/>
</dbReference>
<dbReference type="PRINTS" id="PR00786">
    <property type="entry name" value="NEPRILYSIN"/>
</dbReference>
<evidence type="ECO:0000313" key="10">
    <source>
        <dbReference type="EMBL" id="ROT71070.1"/>
    </source>
</evidence>
<keyword evidence="6" id="KW-0862">Zinc</keyword>
<dbReference type="Pfam" id="PF05649">
    <property type="entry name" value="Peptidase_M13_N"/>
    <property type="match status" value="1"/>
</dbReference>
<dbReference type="OrthoDB" id="6475849at2759"/>
<evidence type="ECO:0000256" key="1">
    <source>
        <dbReference type="ARBA" id="ARBA00001947"/>
    </source>
</evidence>
<evidence type="ECO:0000259" key="9">
    <source>
        <dbReference type="Pfam" id="PF05649"/>
    </source>
</evidence>
<organism evidence="10 11">
    <name type="scientific">Penaeus vannamei</name>
    <name type="common">Whiteleg shrimp</name>
    <name type="synonym">Litopenaeus vannamei</name>
    <dbReference type="NCBI Taxonomy" id="6689"/>
    <lineage>
        <taxon>Eukaryota</taxon>
        <taxon>Metazoa</taxon>
        <taxon>Ecdysozoa</taxon>
        <taxon>Arthropoda</taxon>
        <taxon>Crustacea</taxon>
        <taxon>Multicrustacea</taxon>
        <taxon>Malacostraca</taxon>
        <taxon>Eumalacostraca</taxon>
        <taxon>Eucarida</taxon>
        <taxon>Decapoda</taxon>
        <taxon>Dendrobranchiata</taxon>
        <taxon>Penaeoidea</taxon>
        <taxon>Penaeidae</taxon>
        <taxon>Penaeus</taxon>
    </lineage>
</organism>
<evidence type="ECO:0000259" key="8">
    <source>
        <dbReference type="Pfam" id="PF01431"/>
    </source>
</evidence>
<evidence type="ECO:0000256" key="5">
    <source>
        <dbReference type="ARBA" id="ARBA00022801"/>
    </source>
</evidence>
<evidence type="ECO:0000256" key="4">
    <source>
        <dbReference type="ARBA" id="ARBA00022723"/>
    </source>
</evidence>
<dbReference type="SUPFAM" id="SSF55486">
    <property type="entry name" value="Metalloproteases ('zincins'), catalytic domain"/>
    <property type="match status" value="1"/>
</dbReference>
<keyword evidence="3" id="KW-0645">Protease</keyword>
<keyword evidence="4" id="KW-0479">Metal-binding</keyword>
<dbReference type="AlphaFoldDB" id="A0A423T3I3"/>
<dbReference type="GO" id="GO:0004222">
    <property type="term" value="F:metalloendopeptidase activity"/>
    <property type="evidence" value="ECO:0007669"/>
    <property type="project" value="InterPro"/>
</dbReference>
<dbReference type="InterPro" id="IPR000718">
    <property type="entry name" value="Peptidase_M13"/>
</dbReference>
<dbReference type="InterPro" id="IPR024079">
    <property type="entry name" value="MetalloPept_cat_dom_sf"/>
</dbReference>
<comment type="cofactor">
    <cofactor evidence="1">
        <name>Zn(2+)</name>
        <dbReference type="ChEBI" id="CHEBI:29105"/>
    </cofactor>
</comment>
<dbReference type="GO" id="GO:0046872">
    <property type="term" value="F:metal ion binding"/>
    <property type="evidence" value="ECO:0007669"/>
    <property type="project" value="UniProtKB-KW"/>
</dbReference>
<comment type="similarity">
    <text evidence="2">Belongs to the peptidase M13 family.</text>
</comment>
<evidence type="ECO:0000256" key="2">
    <source>
        <dbReference type="ARBA" id="ARBA00007357"/>
    </source>
</evidence>
<dbReference type="EMBL" id="QCYY01002346">
    <property type="protein sequence ID" value="ROT71070.1"/>
    <property type="molecule type" value="Genomic_DNA"/>
</dbReference>